<keyword evidence="1" id="KW-0802">TPR repeat</keyword>
<dbReference type="PANTHER" id="PTHR47691:SF3">
    <property type="entry name" value="HTH-TYPE TRANSCRIPTIONAL REGULATOR RV0890C-RELATED"/>
    <property type="match status" value="1"/>
</dbReference>
<name>A7RQ10_NEMVE</name>
<dbReference type="SUPFAM" id="SSF52540">
    <property type="entry name" value="P-loop containing nucleoside triphosphate hydrolases"/>
    <property type="match status" value="1"/>
</dbReference>
<dbReference type="AlphaFoldDB" id="A7RQ10"/>
<dbReference type="Pfam" id="PF13374">
    <property type="entry name" value="TPR_10"/>
    <property type="match status" value="1"/>
</dbReference>
<reference evidence="3 4" key="1">
    <citation type="journal article" date="2007" name="Science">
        <title>Sea anemone genome reveals ancestral eumetazoan gene repertoire and genomic organization.</title>
        <authorList>
            <person name="Putnam N.H."/>
            <person name="Srivastava M."/>
            <person name="Hellsten U."/>
            <person name="Dirks B."/>
            <person name="Chapman J."/>
            <person name="Salamov A."/>
            <person name="Terry A."/>
            <person name="Shapiro H."/>
            <person name="Lindquist E."/>
            <person name="Kapitonov V.V."/>
            <person name="Jurka J."/>
            <person name="Genikhovich G."/>
            <person name="Grigoriev I.V."/>
            <person name="Lucas S.M."/>
            <person name="Steele R.E."/>
            <person name="Finnerty J.R."/>
            <person name="Technau U."/>
            <person name="Martindale M.Q."/>
            <person name="Rokhsar D.S."/>
        </authorList>
    </citation>
    <scope>NUCLEOTIDE SEQUENCE [LARGE SCALE GENOMIC DNA]</scope>
    <source>
        <strain evidence="4">CH2 X CH6</strain>
    </source>
</reference>
<dbReference type="SUPFAM" id="SSF48452">
    <property type="entry name" value="TPR-like"/>
    <property type="match status" value="1"/>
</dbReference>
<dbReference type="SMART" id="SM00028">
    <property type="entry name" value="TPR"/>
    <property type="match status" value="3"/>
</dbReference>
<dbReference type="Proteomes" id="UP000001593">
    <property type="component" value="Unassembled WGS sequence"/>
</dbReference>
<dbReference type="EMBL" id="DS469527">
    <property type="protein sequence ID" value="EDO46478.1"/>
    <property type="molecule type" value="Genomic_DNA"/>
</dbReference>
<dbReference type="eggNOG" id="ENOG502RTSE">
    <property type="taxonomic scope" value="Eukaryota"/>
</dbReference>
<evidence type="ECO:0000313" key="3">
    <source>
        <dbReference type="EMBL" id="EDO46478.1"/>
    </source>
</evidence>
<accession>A7RQ10</accession>
<dbReference type="InterPro" id="IPR011990">
    <property type="entry name" value="TPR-like_helical_dom_sf"/>
</dbReference>
<keyword evidence="4" id="KW-1185">Reference proteome</keyword>
<protein>
    <recommendedName>
        <fullName evidence="2">ORC1/DEAH AAA+ ATPase domain-containing protein</fullName>
    </recommendedName>
</protein>
<gene>
    <name evidence="3" type="ORF">NEMVEDRAFT_v1g239890</name>
</gene>
<proteinExistence type="predicted"/>
<dbReference type="STRING" id="45351.A7RQ10"/>
<dbReference type="PROSITE" id="PS50005">
    <property type="entry name" value="TPR"/>
    <property type="match status" value="1"/>
</dbReference>
<dbReference type="PANTHER" id="PTHR47691">
    <property type="entry name" value="REGULATOR-RELATED"/>
    <property type="match status" value="1"/>
</dbReference>
<dbReference type="InterPro" id="IPR049945">
    <property type="entry name" value="AAA_22"/>
</dbReference>
<feature type="domain" description="ORC1/DEAH AAA+ ATPase" evidence="2">
    <location>
        <begin position="121"/>
        <end position="239"/>
    </location>
</feature>
<dbReference type="Gene3D" id="1.25.40.10">
    <property type="entry name" value="Tetratricopeptide repeat domain"/>
    <property type="match status" value="2"/>
</dbReference>
<evidence type="ECO:0000313" key="4">
    <source>
        <dbReference type="Proteomes" id="UP000001593"/>
    </source>
</evidence>
<evidence type="ECO:0000259" key="2">
    <source>
        <dbReference type="Pfam" id="PF13401"/>
    </source>
</evidence>
<dbReference type="GO" id="GO:0016887">
    <property type="term" value="F:ATP hydrolysis activity"/>
    <property type="evidence" value="ECO:0007669"/>
    <property type="project" value="InterPro"/>
</dbReference>
<dbReference type="InterPro" id="IPR027417">
    <property type="entry name" value="P-loop_NTPase"/>
</dbReference>
<evidence type="ECO:0000256" key="1">
    <source>
        <dbReference type="PROSITE-ProRule" id="PRU00339"/>
    </source>
</evidence>
<dbReference type="Pfam" id="PF13424">
    <property type="entry name" value="TPR_12"/>
    <property type="match status" value="1"/>
</dbReference>
<dbReference type="InterPro" id="IPR019734">
    <property type="entry name" value="TPR_rpt"/>
</dbReference>
<dbReference type="InParanoid" id="A7RQ10"/>
<organism evidence="3 4">
    <name type="scientific">Nematostella vectensis</name>
    <name type="common">Starlet sea anemone</name>
    <dbReference type="NCBI Taxonomy" id="45351"/>
    <lineage>
        <taxon>Eukaryota</taxon>
        <taxon>Metazoa</taxon>
        <taxon>Cnidaria</taxon>
        <taxon>Anthozoa</taxon>
        <taxon>Hexacorallia</taxon>
        <taxon>Actiniaria</taxon>
        <taxon>Edwardsiidae</taxon>
        <taxon>Nematostella</taxon>
    </lineage>
</organism>
<dbReference type="HOGENOM" id="CLU_333801_0_0_1"/>
<dbReference type="PhylomeDB" id="A7RQ10"/>
<feature type="repeat" description="TPR" evidence="1">
    <location>
        <begin position="633"/>
        <end position="666"/>
    </location>
</feature>
<sequence length="856" mass="98524">MAVPSSNFDNFLQAISSKMDWQSFKQETKKRFGDKYTLSSQSDMYPVLKKLENHGQIDGSDFTLLDCYAEKSANREELKNELAEYKAKSYHPKSQQIVGREKDLDGLNKLLGNRFIKAVNLFGASGVGKTTLAQVVAKGFCQTNGFRHLCVDLRDITDISNVHFQLLQAFGLTCWDKDIQRLYSHLNASKDNESRKSTFLLLDNVEQLLTKARSDFIAMLSSLMASSISSSGEFKILITSREEVKELSLKMKGFSEKMVEKWDVGFSKRFIVGQSKMSEAKANEENDVLGEIAKLCENNTYLLQGFAQIIREGTEPQEILQQIKMQLANADVPEQFACINKVFESLPNSNVKNFAIKISLFRRSFTGSMAQRLTDSPTLIDACFDLEILARHKILNVVDPEDKSGERAYDIHSIFHEFVDNYLCHKPEFASIYKAGQETFFRLFTQKLEKLSKLLETEFVEAYNQLEGDRPNFEFSLEIASQKDDKWFLLYSDEYYTSAYLSTLFECLKDVKQRKKLYEGWSKTAESEGHWLSGAQMRCWESLQEADLFGPEEAMKVLDKAKKNLQKAHNSTPYKNYMAIEGLYHHCIGRTKWLLAEKTQGKQKEGIAGESLLELEYSLEIRRKQLGEHTQTSRTLNLMGNALMALNKPEEALKRYQEAMNMKTRLIGSEEHCEMPTFYNQMAAVHERLSEKTQEGKEHHLTIAKEWMEKAIKLQKELGVGETEHTATFQRNLANVLLALKEYDLALEVAQESYRLRKERLGTHPETARILYMIGVIHEWRKDPKSASEAYEKAFVVEEALPSNNHSVVRSMIRERLLKTCEKISDTDRLNKYQQKIRDIDNEVSSSLFRYELQRI</sequence>
<dbReference type="Pfam" id="PF13401">
    <property type="entry name" value="AAA_22"/>
    <property type="match status" value="1"/>
</dbReference>
<dbReference type="OMA" id="WGLFLLD"/>
<dbReference type="Gene3D" id="3.40.50.300">
    <property type="entry name" value="P-loop containing nucleotide triphosphate hydrolases"/>
    <property type="match status" value="1"/>
</dbReference>